<keyword evidence="1" id="KW-1133">Transmembrane helix</keyword>
<dbReference type="Pfam" id="PF04773">
    <property type="entry name" value="FecR"/>
    <property type="match status" value="1"/>
</dbReference>
<keyword evidence="1" id="KW-0472">Membrane</keyword>
<dbReference type="STRING" id="1703345.A3860_12395"/>
<evidence type="ECO:0000259" key="2">
    <source>
        <dbReference type="Pfam" id="PF04773"/>
    </source>
</evidence>
<evidence type="ECO:0000256" key="1">
    <source>
        <dbReference type="SAM" id="Phobius"/>
    </source>
</evidence>
<reference evidence="3 4" key="1">
    <citation type="submission" date="2016-03" db="EMBL/GenBank/DDBJ databases">
        <title>Niastella vici sp. nov., isolated from farmland soil.</title>
        <authorList>
            <person name="Chen L."/>
            <person name="Wang D."/>
            <person name="Yang S."/>
            <person name="Wang G."/>
        </authorList>
    </citation>
    <scope>NUCLEOTIDE SEQUENCE [LARGE SCALE GENOMIC DNA]</scope>
    <source>
        <strain evidence="3 4">DJ57</strain>
    </source>
</reference>
<dbReference type="RefSeq" id="WP_081145233.1">
    <property type="nucleotide sequence ID" value="NZ_LVYD01000002.1"/>
</dbReference>
<dbReference type="PANTHER" id="PTHR30273:SF2">
    <property type="entry name" value="PROTEIN FECR"/>
    <property type="match status" value="1"/>
</dbReference>
<dbReference type="AlphaFoldDB" id="A0A1V9G754"/>
<name>A0A1V9G754_9BACT</name>
<dbReference type="Gene3D" id="2.60.120.1440">
    <property type="match status" value="1"/>
</dbReference>
<protein>
    <recommendedName>
        <fullName evidence="2">FecR protein domain-containing protein</fullName>
    </recommendedName>
</protein>
<dbReference type="InterPro" id="IPR006860">
    <property type="entry name" value="FecR"/>
</dbReference>
<organism evidence="3 4">
    <name type="scientific">Niastella vici</name>
    <dbReference type="NCBI Taxonomy" id="1703345"/>
    <lineage>
        <taxon>Bacteria</taxon>
        <taxon>Pseudomonadati</taxon>
        <taxon>Bacteroidota</taxon>
        <taxon>Chitinophagia</taxon>
        <taxon>Chitinophagales</taxon>
        <taxon>Chitinophagaceae</taxon>
        <taxon>Niastella</taxon>
    </lineage>
</organism>
<keyword evidence="4" id="KW-1185">Reference proteome</keyword>
<sequence>MNYPEHIDQLLEKFSRNACSKEELQELYNWLDQQSAAGESYLFANDSVRQLLKSRLRDAVFAAVLPGAPVKKMNRFRWIKYAAAVVLLLAGGSAVYWFTRPYEVVVAAAPGKVEKKILPDGSTVWLNDNSSIAYYSNFARHRNIELRKGEAFFEVKKDASHPFTVQSNNVSTTVKGTSFSVKMIAHTGDIKVSVVTGKVLVHQQQDTLGYLLPGQRLRYIKQQGTATTDKVQTGEANAWIQGEQFLQNATLQEVIQWLQDHFKVQVENRRTNYIGDYYLQVKRDITLPEVIAILNLLGTKDHIQFSLHNQTVFIQ</sequence>
<dbReference type="InterPro" id="IPR012373">
    <property type="entry name" value="Ferrdict_sens_TM"/>
</dbReference>
<comment type="caution">
    <text evidence="3">The sequence shown here is derived from an EMBL/GenBank/DDBJ whole genome shotgun (WGS) entry which is preliminary data.</text>
</comment>
<feature type="transmembrane region" description="Helical" evidence="1">
    <location>
        <begin position="78"/>
        <end position="98"/>
    </location>
</feature>
<evidence type="ECO:0000313" key="3">
    <source>
        <dbReference type="EMBL" id="OQP66296.1"/>
    </source>
</evidence>
<dbReference type="PANTHER" id="PTHR30273">
    <property type="entry name" value="PERIPLASMIC SIGNAL SENSOR AND SIGMA FACTOR ACTIVATOR FECR-RELATED"/>
    <property type="match status" value="1"/>
</dbReference>
<gene>
    <name evidence="3" type="ORF">A3860_12395</name>
</gene>
<proteinExistence type="predicted"/>
<dbReference type="Proteomes" id="UP000192796">
    <property type="component" value="Unassembled WGS sequence"/>
</dbReference>
<keyword evidence="1" id="KW-0812">Transmembrane</keyword>
<dbReference type="GO" id="GO:0016989">
    <property type="term" value="F:sigma factor antagonist activity"/>
    <property type="evidence" value="ECO:0007669"/>
    <property type="project" value="TreeGrafter"/>
</dbReference>
<evidence type="ECO:0000313" key="4">
    <source>
        <dbReference type="Proteomes" id="UP000192796"/>
    </source>
</evidence>
<feature type="domain" description="FecR protein" evidence="2">
    <location>
        <begin position="111"/>
        <end position="199"/>
    </location>
</feature>
<dbReference type="OrthoDB" id="657365at2"/>
<dbReference type="EMBL" id="LVYD01000002">
    <property type="protein sequence ID" value="OQP66296.1"/>
    <property type="molecule type" value="Genomic_DNA"/>
</dbReference>
<dbReference type="PIRSF" id="PIRSF018266">
    <property type="entry name" value="FecR"/>
    <property type="match status" value="1"/>
</dbReference>
<accession>A0A1V9G754</accession>